<feature type="transmembrane region" description="Helical" evidence="5">
    <location>
        <begin position="35"/>
        <end position="53"/>
    </location>
</feature>
<feature type="transmembrane region" description="Helical" evidence="5">
    <location>
        <begin position="250"/>
        <end position="270"/>
    </location>
</feature>
<gene>
    <name evidence="6" type="ORF">EJ05DRAFT_513190</name>
</gene>
<protein>
    <submittedName>
        <fullName evidence="6">RTA1 protein</fullName>
    </submittedName>
</protein>
<accession>A0A6A6W3U0</accession>
<dbReference type="AlphaFoldDB" id="A0A6A6W3U0"/>
<evidence type="ECO:0000256" key="5">
    <source>
        <dbReference type="SAM" id="Phobius"/>
    </source>
</evidence>
<reference evidence="6" key="1">
    <citation type="journal article" date="2020" name="Stud. Mycol.">
        <title>101 Dothideomycetes genomes: a test case for predicting lifestyles and emergence of pathogens.</title>
        <authorList>
            <person name="Haridas S."/>
            <person name="Albert R."/>
            <person name="Binder M."/>
            <person name="Bloem J."/>
            <person name="Labutti K."/>
            <person name="Salamov A."/>
            <person name="Andreopoulos B."/>
            <person name="Baker S."/>
            <person name="Barry K."/>
            <person name="Bills G."/>
            <person name="Bluhm B."/>
            <person name="Cannon C."/>
            <person name="Castanera R."/>
            <person name="Culley D."/>
            <person name="Daum C."/>
            <person name="Ezra D."/>
            <person name="Gonzalez J."/>
            <person name="Henrissat B."/>
            <person name="Kuo A."/>
            <person name="Liang C."/>
            <person name="Lipzen A."/>
            <person name="Lutzoni F."/>
            <person name="Magnuson J."/>
            <person name="Mondo S."/>
            <person name="Nolan M."/>
            <person name="Ohm R."/>
            <person name="Pangilinan J."/>
            <person name="Park H.-J."/>
            <person name="Ramirez L."/>
            <person name="Alfaro M."/>
            <person name="Sun H."/>
            <person name="Tritt A."/>
            <person name="Yoshinaga Y."/>
            <person name="Zwiers L.-H."/>
            <person name="Turgeon B."/>
            <person name="Goodwin S."/>
            <person name="Spatafora J."/>
            <person name="Crous P."/>
            <person name="Grigoriev I."/>
        </authorList>
    </citation>
    <scope>NUCLEOTIDE SEQUENCE</scope>
    <source>
        <strain evidence="6">CBS 121739</strain>
    </source>
</reference>
<dbReference type="InterPro" id="IPR007568">
    <property type="entry name" value="RTA1"/>
</dbReference>
<evidence type="ECO:0000256" key="2">
    <source>
        <dbReference type="ARBA" id="ARBA00022692"/>
    </source>
</evidence>
<organism evidence="6 7">
    <name type="scientific">Pseudovirgaria hyperparasitica</name>
    <dbReference type="NCBI Taxonomy" id="470096"/>
    <lineage>
        <taxon>Eukaryota</taxon>
        <taxon>Fungi</taxon>
        <taxon>Dikarya</taxon>
        <taxon>Ascomycota</taxon>
        <taxon>Pezizomycotina</taxon>
        <taxon>Dothideomycetes</taxon>
        <taxon>Dothideomycetes incertae sedis</taxon>
        <taxon>Acrospermales</taxon>
        <taxon>Acrospermaceae</taxon>
        <taxon>Pseudovirgaria</taxon>
    </lineage>
</organism>
<dbReference type="EMBL" id="ML996577">
    <property type="protein sequence ID" value="KAF2755711.1"/>
    <property type="molecule type" value="Genomic_DNA"/>
</dbReference>
<dbReference type="OrthoDB" id="3358017at2759"/>
<keyword evidence="3 5" id="KW-1133">Transmembrane helix</keyword>
<evidence type="ECO:0000313" key="7">
    <source>
        <dbReference type="Proteomes" id="UP000799437"/>
    </source>
</evidence>
<feature type="transmembrane region" description="Helical" evidence="5">
    <location>
        <begin position="216"/>
        <end position="235"/>
    </location>
</feature>
<dbReference type="PANTHER" id="PTHR31465:SF35">
    <property type="entry name" value="RTA1 DOMAIN PROTEIN-RELATED"/>
    <property type="match status" value="1"/>
</dbReference>
<evidence type="ECO:0000256" key="3">
    <source>
        <dbReference type="ARBA" id="ARBA00022989"/>
    </source>
</evidence>
<keyword evidence="2 5" id="KW-0812">Transmembrane</keyword>
<evidence type="ECO:0000313" key="6">
    <source>
        <dbReference type="EMBL" id="KAF2755711.1"/>
    </source>
</evidence>
<comment type="subcellular location">
    <subcellularLocation>
        <location evidence="1">Membrane</location>
        <topology evidence="1">Multi-pass membrane protein</topology>
    </subcellularLocation>
</comment>
<dbReference type="GeneID" id="54489463"/>
<dbReference type="Proteomes" id="UP000799437">
    <property type="component" value="Unassembled WGS sequence"/>
</dbReference>
<keyword evidence="7" id="KW-1185">Reference proteome</keyword>
<keyword evidence="4 5" id="KW-0472">Membrane</keyword>
<feature type="transmembrane region" description="Helical" evidence="5">
    <location>
        <begin position="174"/>
        <end position="196"/>
    </location>
</feature>
<sequence length="320" mass="36461">MPVLHIFSRQTTNPSDQSCSEDARPQIYGYEPNEFAAYLFLVLFSISTLIHLLQVLKTRTWFWIAFILGGVLEIIGFAGRVIGVTQTPCYTITVYIVMTLGTLLAPTLFAASIYMEFSRIAVLARGEHLSIVRPSWVTKIFVFGDILSFIFQAAGGGLRSSENADTADIGNTVIIIGLWIQIVFFGLFMINSIIWWTRMKTRPSSLARDVPWQKHLIVLFVASFLILVRSVFRVIEYMEGRGGYLITHEVFFYCFDIALMFLLMAGFHYWHPSEIIALNAGGKYIRLWKTHDVKKYREGHSMSSADQPPSYDTDYVSRQC</sequence>
<feature type="transmembrane region" description="Helical" evidence="5">
    <location>
        <begin position="60"/>
        <end position="82"/>
    </location>
</feature>
<evidence type="ECO:0000256" key="1">
    <source>
        <dbReference type="ARBA" id="ARBA00004141"/>
    </source>
</evidence>
<dbReference type="PANTHER" id="PTHR31465">
    <property type="entry name" value="PROTEIN RTA1-RELATED"/>
    <property type="match status" value="1"/>
</dbReference>
<dbReference type="RefSeq" id="XP_033598162.1">
    <property type="nucleotide sequence ID" value="XM_033748409.1"/>
</dbReference>
<dbReference type="Pfam" id="PF04479">
    <property type="entry name" value="RTA1"/>
    <property type="match status" value="1"/>
</dbReference>
<dbReference type="GO" id="GO:0016020">
    <property type="term" value="C:membrane"/>
    <property type="evidence" value="ECO:0007669"/>
    <property type="project" value="UniProtKB-SubCell"/>
</dbReference>
<proteinExistence type="predicted"/>
<feature type="transmembrane region" description="Helical" evidence="5">
    <location>
        <begin position="136"/>
        <end position="154"/>
    </location>
</feature>
<name>A0A6A6W3U0_9PEZI</name>
<evidence type="ECO:0000256" key="4">
    <source>
        <dbReference type="ARBA" id="ARBA00023136"/>
    </source>
</evidence>
<feature type="transmembrane region" description="Helical" evidence="5">
    <location>
        <begin position="94"/>
        <end position="115"/>
    </location>
</feature>